<dbReference type="EMBL" id="JBHRSD010000040">
    <property type="protein sequence ID" value="MFC3034535.1"/>
    <property type="molecule type" value="Genomic_DNA"/>
</dbReference>
<dbReference type="Pfam" id="PF00266">
    <property type="entry name" value="Aminotran_5"/>
    <property type="match status" value="1"/>
</dbReference>
<dbReference type="InterPro" id="IPR015422">
    <property type="entry name" value="PyrdxlP-dep_Trfase_small"/>
</dbReference>
<keyword evidence="1" id="KW-0663">Pyridoxal phosphate</keyword>
<evidence type="ECO:0000256" key="1">
    <source>
        <dbReference type="ARBA" id="ARBA00022898"/>
    </source>
</evidence>
<evidence type="ECO:0000313" key="3">
    <source>
        <dbReference type="EMBL" id="MFC3034535.1"/>
    </source>
</evidence>
<keyword evidence="3" id="KW-0032">Aminotransferase</keyword>
<evidence type="ECO:0000313" key="4">
    <source>
        <dbReference type="Proteomes" id="UP001595453"/>
    </source>
</evidence>
<keyword evidence="4" id="KW-1185">Reference proteome</keyword>
<dbReference type="SUPFAM" id="SSF53383">
    <property type="entry name" value="PLP-dependent transferases"/>
    <property type="match status" value="1"/>
</dbReference>
<organism evidence="3 4">
    <name type="scientific">Pseudoalteromonas fenneropenaei</name>
    <dbReference type="NCBI Taxonomy" id="1737459"/>
    <lineage>
        <taxon>Bacteria</taxon>
        <taxon>Pseudomonadati</taxon>
        <taxon>Pseudomonadota</taxon>
        <taxon>Gammaproteobacteria</taxon>
        <taxon>Alteromonadales</taxon>
        <taxon>Pseudoalteromonadaceae</taxon>
        <taxon>Pseudoalteromonas</taxon>
    </lineage>
</organism>
<feature type="domain" description="Aminotransferase class V" evidence="2">
    <location>
        <begin position="93"/>
        <end position="338"/>
    </location>
</feature>
<dbReference type="PANTHER" id="PTHR43586">
    <property type="entry name" value="CYSTEINE DESULFURASE"/>
    <property type="match status" value="1"/>
</dbReference>
<proteinExistence type="predicted"/>
<dbReference type="RefSeq" id="WP_377127996.1">
    <property type="nucleotide sequence ID" value="NZ_JBHRSD010000040.1"/>
</dbReference>
<keyword evidence="3" id="KW-0808">Transferase</keyword>
<accession>A0ABV7CPP8</accession>
<dbReference type="InterPro" id="IPR015421">
    <property type="entry name" value="PyrdxlP-dep_Trfase_major"/>
</dbReference>
<dbReference type="InterPro" id="IPR000192">
    <property type="entry name" value="Aminotrans_V_dom"/>
</dbReference>
<reference evidence="4" key="1">
    <citation type="journal article" date="2019" name="Int. J. Syst. Evol. Microbiol.">
        <title>The Global Catalogue of Microorganisms (GCM) 10K type strain sequencing project: providing services to taxonomists for standard genome sequencing and annotation.</title>
        <authorList>
            <consortium name="The Broad Institute Genomics Platform"/>
            <consortium name="The Broad Institute Genome Sequencing Center for Infectious Disease"/>
            <person name="Wu L."/>
            <person name="Ma J."/>
        </authorList>
    </citation>
    <scope>NUCLEOTIDE SEQUENCE [LARGE SCALE GENOMIC DNA]</scope>
    <source>
        <strain evidence="4">KCTC 42730</strain>
    </source>
</reference>
<sequence>MGSHRDFHLPQGHYLLNHSVGRPLKSLAAHLQQHYFTPWCEGAVEPWGTWLQGVDDFRTQLAILFDSDARLFCPQTNLSSGLTKLLQSLPAGKLNILMSEADFPSMGFVMQHARDDIAQRFIAKTEDMSDPEVWLAHLDDSLDWVFVSQVYSNTGQQAPLAAICTRAKQLGIRVIVDVAQAAGVLPLSLLQLQPDALLGSSVKWLCGGPGAAYLWVCDALLAECQPKDVGWFSHANPFEFDIHHFAYHPDALRFWGGTPSVQSYISAAHAIAYFNQLGVAQVRAHNWQLLTDLHQALGDWVVSPREQNRASGTAIVNLPQGNQALLKALKAAQIAVDERALGIRISPHIYNSAADIAALVAVVNGQRA</sequence>
<dbReference type="InterPro" id="IPR015424">
    <property type="entry name" value="PyrdxlP-dep_Trfase"/>
</dbReference>
<comment type="caution">
    <text evidence="3">The sequence shown here is derived from an EMBL/GenBank/DDBJ whole genome shotgun (WGS) entry which is preliminary data.</text>
</comment>
<dbReference type="Proteomes" id="UP001595453">
    <property type="component" value="Unassembled WGS sequence"/>
</dbReference>
<dbReference type="Gene3D" id="3.90.1150.10">
    <property type="entry name" value="Aspartate Aminotransferase, domain 1"/>
    <property type="match status" value="1"/>
</dbReference>
<dbReference type="GO" id="GO:0008483">
    <property type="term" value="F:transaminase activity"/>
    <property type="evidence" value="ECO:0007669"/>
    <property type="project" value="UniProtKB-KW"/>
</dbReference>
<dbReference type="Gene3D" id="3.40.640.10">
    <property type="entry name" value="Type I PLP-dependent aspartate aminotransferase-like (Major domain)"/>
    <property type="match status" value="1"/>
</dbReference>
<dbReference type="PANTHER" id="PTHR43586:SF4">
    <property type="entry name" value="ISOPENICILLIN N EPIMERASE"/>
    <property type="match status" value="1"/>
</dbReference>
<gene>
    <name evidence="3" type="ORF">ACFOEE_18695</name>
</gene>
<protein>
    <submittedName>
        <fullName evidence="3">Aminotransferase class V-fold PLP-dependent enzyme</fullName>
    </submittedName>
</protein>
<evidence type="ECO:0000259" key="2">
    <source>
        <dbReference type="Pfam" id="PF00266"/>
    </source>
</evidence>
<name>A0ABV7CPP8_9GAMM</name>